<evidence type="ECO:0000313" key="2">
    <source>
        <dbReference type="Proteomes" id="UP001597497"/>
    </source>
</evidence>
<dbReference type="EMBL" id="JBHUMM010000010">
    <property type="protein sequence ID" value="MFD2671285.1"/>
    <property type="molecule type" value="Genomic_DNA"/>
</dbReference>
<accession>A0ABW5R953</accession>
<reference evidence="2" key="1">
    <citation type="journal article" date="2019" name="Int. J. Syst. Evol. Microbiol.">
        <title>The Global Catalogue of Microorganisms (GCM) 10K type strain sequencing project: providing services to taxonomists for standard genome sequencing and annotation.</title>
        <authorList>
            <consortium name="The Broad Institute Genomics Platform"/>
            <consortium name="The Broad Institute Genome Sequencing Center for Infectious Disease"/>
            <person name="Wu L."/>
            <person name="Ma J."/>
        </authorList>
    </citation>
    <scope>NUCLEOTIDE SEQUENCE [LARGE SCALE GENOMIC DNA]</scope>
    <source>
        <strain evidence="2">KCTC 33676</strain>
    </source>
</reference>
<keyword evidence="2" id="KW-1185">Reference proteome</keyword>
<proteinExistence type="predicted"/>
<organism evidence="1 2">
    <name type="scientific">Marinicrinis sediminis</name>
    <dbReference type="NCBI Taxonomy" id="1652465"/>
    <lineage>
        <taxon>Bacteria</taxon>
        <taxon>Bacillati</taxon>
        <taxon>Bacillota</taxon>
        <taxon>Bacilli</taxon>
        <taxon>Bacillales</taxon>
        <taxon>Paenibacillaceae</taxon>
    </lineage>
</organism>
<name>A0ABW5R953_9BACL</name>
<protein>
    <submittedName>
        <fullName evidence="1">Uncharacterized protein</fullName>
    </submittedName>
</protein>
<dbReference type="Proteomes" id="UP001597497">
    <property type="component" value="Unassembled WGS sequence"/>
</dbReference>
<dbReference type="RefSeq" id="WP_379928737.1">
    <property type="nucleotide sequence ID" value="NZ_JBHUMM010000010.1"/>
</dbReference>
<sequence>MKRKFFGIILSVFIFTLFILLVRSYNKGNQLNDQAIGAEIQLMYVQPYESIQSAFDLANTYKDEQHYRNLYFILRSFEQTVNALIQLNYNEIHQSISKEIIYDQTGASLYGAAPTVLLDPHINHSEVIIPLEGHWASFISNIKSGLFKQGDFDAITLAIEYYELVKKVNAVQSK</sequence>
<comment type="caution">
    <text evidence="1">The sequence shown here is derived from an EMBL/GenBank/DDBJ whole genome shotgun (WGS) entry which is preliminary data.</text>
</comment>
<evidence type="ECO:0000313" key="1">
    <source>
        <dbReference type="EMBL" id="MFD2671285.1"/>
    </source>
</evidence>
<gene>
    <name evidence="1" type="ORF">ACFSUC_06665</name>
</gene>